<dbReference type="EMBL" id="BAHC01000171">
    <property type="protein sequence ID" value="GAB92375.1"/>
    <property type="molecule type" value="Genomic_DNA"/>
</dbReference>
<name>K6VZP4_9ACTN</name>
<dbReference type="PANTHER" id="PTHR42898">
    <property type="entry name" value="TROPINONE REDUCTASE"/>
    <property type="match status" value="1"/>
</dbReference>
<protein>
    <submittedName>
        <fullName evidence="3">Putative oxidoreductase</fullName>
    </submittedName>
</protein>
<dbReference type="SUPFAM" id="SSF51735">
    <property type="entry name" value="NAD(P)-binding Rossmann-fold domains"/>
    <property type="match status" value="1"/>
</dbReference>
<organism evidence="3 4">
    <name type="scientific">Gordonia rhizosphera NBRC 16068</name>
    <dbReference type="NCBI Taxonomy" id="1108045"/>
    <lineage>
        <taxon>Bacteria</taxon>
        <taxon>Bacillati</taxon>
        <taxon>Actinomycetota</taxon>
        <taxon>Actinomycetes</taxon>
        <taxon>Mycobacteriales</taxon>
        <taxon>Gordoniaceae</taxon>
        <taxon>Gordonia</taxon>
    </lineage>
</organism>
<keyword evidence="1" id="KW-0560">Oxidoreductase</keyword>
<dbReference type="Gene3D" id="3.40.50.720">
    <property type="entry name" value="NAD(P)-binding Rossmann-like Domain"/>
    <property type="match status" value="1"/>
</dbReference>
<dbReference type="eggNOG" id="COG1028">
    <property type="taxonomic scope" value="Bacteria"/>
</dbReference>
<dbReference type="Pfam" id="PF13561">
    <property type="entry name" value="adh_short_C2"/>
    <property type="match status" value="1"/>
</dbReference>
<accession>K6VZP4</accession>
<comment type="caution">
    <text evidence="3">The sequence shown here is derived from an EMBL/GenBank/DDBJ whole genome shotgun (WGS) entry which is preliminary data.</text>
</comment>
<dbReference type="PRINTS" id="PR00081">
    <property type="entry name" value="GDHRDH"/>
</dbReference>
<evidence type="ECO:0000256" key="2">
    <source>
        <dbReference type="SAM" id="MobiDB-lite"/>
    </source>
</evidence>
<dbReference type="AlphaFoldDB" id="K6VZP4"/>
<proteinExistence type="predicted"/>
<dbReference type="Proteomes" id="UP000008363">
    <property type="component" value="Unassembled WGS sequence"/>
</dbReference>
<feature type="compositionally biased region" description="Basic residues" evidence="2">
    <location>
        <begin position="93"/>
        <end position="103"/>
    </location>
</feature>
<dbReference type="InterPro" id="IPR036291">
    <property type="entry name" value="NAD(P)-bd_dom_sf"/>
</dbReference>
<evidence type="ECO:0000256" key="1">
    <source>
        <dbReference type="ARBA" id="ARBA00023002"/>
    </source>
</evidence>
<evidence type="ECO:0000313" key="3">
    <source>
        <dbReference type="EMBL" id="GAB92375.1"/>
    </source>
</evidence>
<dbReference type="STRING" id="1108045.GORHZ_171_00480"/>
<gene>
    <name evidence="3" type="ORF">GORHZ_171_00480</name>
</gene>
<dbReference type="GO" id="GO:0016491">
    <property type="term" value="F:oxidoreductase activity"/>
    <property type="evidence" value="ECO:0007669"/>
    <property type="project" value="UniProtKB-KW"/>
</dbReference>
<keyword evidence="4" id="KW-1185">Reference proteome</keyword>
<feature type="region of interest" description="Disordered" evidence="2">
    <location>
        <begin position="70"/>
        <end position="115"/>
    </location>
</feature>
<sequence>MQGHPEQSVYNISKGAAANLTRILAIEYGQNKIRVNGICPTYAKTALTRALFDDKDFDTTFTESIPLKTVGRGRRHRQPRPIPRLRRVELPPRRPHQGRRRRNPLPLFGVTNPPE</sequence>
<dbReference type="PANTHER" id="PTHR42898:SF6">
    <property type="entry name" value="NADP-DEPENDENT MANNITOL DEHYDROGENASE"/>
    <property type="match status" value="1"/>
</dbReference>
<feature type="compositionally biased region" description="Basic residues" evidence="2">
    <location>
        <begin position="71"/>
        <end position="85"/>
    </location>
</feature>
<evidence type="ECO:0000313" key="4">
    <source>
        <dbReference type="Proteomes" id="UP000008363"/>
    </source>
</evidence>
<dbReference type="InterPro" id="IPR045000">
    <property type="entry name" value="TR"/>
</dbReference>
<reference evidence="3 4" key="1">
    <citation type="submission" date="2012-08" db="EMBL/GenBank/DDBJ databases">
        <title>Whole genome shotgun sequence of Gordonia rhizosphera NBRC 16068.</title>
        <authorList>
            <person name="Takarada H."/>
            <person name="Isaki S."/>
            <person name="Hosoyama A."/>
            <person name="Tsuchikane K."/>
            <person name="Katsumata H."/>
            <person name="Baba S."/>
            <person name="Ohji S."/>
            <person name="Yamazaki S."/>
            <person name="Fujita N."/>
        </authorList>
    </citation>
    <scope>NUCLEOTIDE SEQUENCE [LARGE SCALE GENOMIC DNA]</scope>
    <source>
        <strain evidence="3 4">NBRC 16068</strain>
    </source>
</reference>
<dbReference type="InterPro" id="IPR002347">
    <property type="entry name" value="SDR_fam"/>
</dbReference>